<feature type="region of interest" description="Disordered" evidence="1">
    <location>
        <begin position="419"/>
        <end position="442"/>
    </location>
</feature>
<dbReference type="Proteomes" id="UP001056384">
    <property type="component" value="Chromosome 10"/>
</dbReference>
<gene>
    <name evidence="5" type="ORF">Slin15195_G108960</name>
</gene>
<feature type="domain" description="Peptidase A1" evidence="4">
    <location>
        <begin position="40"/>
        <end position="392"/>
    </location>
</feature>
<protein>
    <submittedName>
        <fullName evidence="5">Aspartic peptidase A1 family, aspartic peptidase domain superfamily</fullName>
    </submittedName>
</protein>
<proteinExistence type="predicted"/>
<evidence type="ECO:0000313" key="6">
    <source>
        <dbReference type="Proteomes" id="UP001056384"/>
    </source>
</evidence>
<dbReference type="EMBL" id="CP099427">
    <property type="protein sequence ID" value="USW57577.1"/>
    <property type="molecule type" value="Genomic_DNA"/>
</dbReference>
<dbReference type="Gene3D" id="2.40.70.10">
    <property type="entry name" value="Acid Proteases"/>
    <property type="match status" value="2"/>
</dbReference>
<dbReference type="AlphaFoldDB" id="A0A9Q9AX70"/>
<evidence type="ECO:0000259" key="4">
    <source>
        <dbReference type="PROSITE" id="PS51767"/>
    </source>
</evidence>
<feature type="transmembrane region" description="Helical" evidence="2">
    <location>
        <begin position="449"/>
        <end position="473"/>
    </location>
</feature>
<keyword evidence="2" id="KW-0812">Transmembrane</keyword>
<keyword evidence="2" id="KW-1133">Transmembrane helix</keyword>
<evidence type="ECO:0000256" key="1">
    <source>
        <dbReference type="SAM" id="MobiDB-lite"/>
    </source>
</evidence>
<accession>A0A9Q9AX70</accession>
<feature type="signal peptide" evidence="3">
    <location>
        <begin position="1"/>
        <end position="17"/>
    </location>
</feature>
<reference evidence="5" key="1">
    <citation type="submission" date="2022-06" db="EMBL/GenBank/DDBJ databases">
        <title>Complete genome sequences of two strains of the flax pathogen Septoria linicola.</title>
        <authorList>
            <person name="Lapalu N."/>
            <person name="Simon A."/>
            <person name="Demenou B."/>
            <person name="Paumier D."/>
            <person name="Guillot M.-P."/>
            <person name="Gout L."/>
            <person name="Valade R."/>
        </authorList>
    </citation>
    <scope>NUCLEOTIDE SEQUENCE</scope>
    <source>
        <strain evidence="5">SE15195</strain>
    </source>
</reference>
<dbReference type="InterPro" id="IPR033121">
    <property type="entry name" value="PEPTIDASE_A1"/>
</dbReference>
<keyword evidence="3" id="KW-0732">Signal</keyword>
<feature type="compositionally biased region" description="Basic and acidic residues" evidence="1">
    <location>
        <begin position="431"/>
        <end position="442"/>
    </location>
</feature>
<evidence type="ECO:0000256" key="2">
    <source>
        <dbReference type="SAM" id="Phobius"/>
    </source>
</evidence>
<keyword evidence="6" id="KW-1185">Reference proteome</keyword>
<organism evidence="5 6">
    <name type="scientific">Septoria linicola</name>
    <dbReference type="NCBI Taxonomy" id="215465"/>
    <lineage>
        <taxon>Eukaryota</taxon>
        <taxon>Fungi</taxon>
        <taxon>Dikarya</taxon>
        <taxon>Ascomycota</taxon>
        <taxon>Pezizomycotina</taxon>
        <taxon>Dothideomycetes</taxon>
        <taxon>Dothideomycetidae</taxon>
        <taxon>Mycosphaerellales</taxon>
        <taxon>Mycosphaerellaceae</taxon>
        <taxon>Septoria</taxon>
    </lineage>
</organism>
<evidence type="ECO:0000256" key="3">
    <source>
        <dbReference type="SAM" id="SignalP"/>
    </source>
</evidence>
<dbReference type="Pfam" id="PF00026">
    <property type="entry name" value="Asp"/>
    <property type="match status" value="1"/>
</dbReference>
<evidence type="ECO:0000313" key="5">
    <source>
        <dbReference type="EMBL" id="USW57577.1"/>
    </source>
</evidence>
<keyword evidence="2" id="KW-0472">Membrane</keyword>
<sequence length="558" mass="61107">MFRLIWFWLTLARHVTCNCGPPPLAIPITNVPLSNGQVRRGILGSIGTPAQNISFTVHAQLNDTWVYNSTDTFCDVFDATGDQCLTLRGGLYDTEKSSSYIHQDDVYVAGADPSDTGRAIGTHIWYNAWSTDNLVISNATLTDYPIGMPGFDFGGTYNRQAAIGMGQNSTLLQRLKDQGSIASRSWSYWWGIDNSASRSAMDGQMVFGGYDAAKVVGKPFTQQLQNATANCQSGMYLTFTNMLLNFPNGTTRDINPLSVITGCVQPDFPTVMSIPAEPYFWAFQNVTETGFMNRSVGTYWFMPTYPPSDVYAGDLEIQIQGGPAITIPNDVLVVPDQYTDAAGVVQDNSSAGTLMLSPNDGPNVNDIPLIGMSFFSGAYLSVNLDNRTWSIWPAKATTDTEIITIGANKCEEKTNVTMFDVPTNKQPGDQSSDRPSDANVEETRLSTKAIAGIAAGGGAAVLGLLGLAAFLLLRKRKRNRSLKEIPSVSSASQPDGFAAYDRRWQDEMHLMQEMVGSQTVPYELKTDEKPVEMGQNDRWHWKRGQVYESPVELPAGPF</sequence>
<dbReference type="InterPro" id="IPR021109">
    <property type="entry name" value="Peptidase_aspartic_dom_sf"/>
</dbReference>
<name>A0A9Q9AX70_9PEZI</name>
<dbReference type="PROSITE" id="PS51767">
    <property type="entry name" value="PEPTIDASE_A1"/>
    <property type="match status" value="1"/>
</dbReference>
<feature type="chain" id="PRO_5040444672" evidence="3">
    <location>
        <begin position="18"/>
        <end position="558"/>
    </location>
</feature>
<dbReference type="SUPFAM" id="SSF50630">
    <property type="entry name" value="Acid proteases"/>
    <property type="match status" value="1"/>
</dbReference>